<accession>A0A382PCR7</accession>
<dbReference type="PANTHER" id="PTHR43437:SF3">
    <property type="entry name" value="HYDROXYACYL-THIOESTER DEHYDRATASE TYPE 2, MITOCHONDRIAL"/>
    <property type="match status" value="1"/>
</dbReference>
<dbReference type="InterPro" id="IPR002539">
    <property type="entry name" value="MaoC-like_dom"/>
</dbReference>
<evidence type="ECO:0000313" key="2">
    <source>
        <dbReference type="EMBL" id="SVC71026.1"/>
    </source>
</evidence>
<dbReference type="Pfam" id="PF01575">
    <property type="entry name" value="MaoC_dehydratas"/>
    <property type="match status" value="1"/>
</dbReference>
<dbReference type="SUPFAM" id="SSF54637">
    <property type="entry name" value="Thioesterase/thiol ester dehydrase-isomerase"/>
    <property type="match status" value="1"/>
</dbReference>
<dbReference type="Gene3D" id="3.10.129.10">
    <property type="entry name" value="Hotdog Thioesterase"/>
    <property type="match status" value="1"/>
</dbReference>
<dbReference type="AlphaFoldDB" id="A0A382PCR7"/>
<feature type="domain" description="MaoC-like" evidence="1">
    <location>
        <begin position="16"/>
        <end position="110"/>
    </location>
</feature>
<organism evidence="2">
    <name type="scientific">marine metagenome</name>
    <dbReference type="NCBI Taxonomy" id="408172"/>
    <lineage>
        <taxon>unclassified sequences</taxon>
        <taxon>metagenomes</taxon>
        <taxon>ecological metagenomes</taxon>
    </lineage>
</organism>
<name>A0A382PCR7_9ZZZZ</name>
<protein>
    <recommendedName>
        <fullName evidence="1">MaoC-like domain-containing protein</fullName>
    </recommendedName>
</protein>
<dbReference type="GO" id="GO:0006633">
    <property type="term" value="P:fatty acid biosynthetic process"/>
    <property type="evidence" value="ECO:0007669"/>
    <property type="project" value="TreeGrafter"/>
</dbReference>
<reference evidence="2" key="1">
    <citation type="submission" date="2018-05" db="EMBL/GenBank/DDBJ databases">
        <authorList>
            <person name="Lanie J.A."/>
            <person name="Ng W.-L."/>
            <person name="Kazmierczak K.M."/>
            <person name="Andrzejewski T.M."/>
            <person name="Davidsen T.M."/>
            <person name="Wayne K.J."/>
            <person name="Tettelin H."/>
            <person name="Glass J.I."/>
            <person name="Rusch D."/>
            <person name="Podicherti R."/>
            <person name="Tsui H.-C.T."/>
            <person name="Winkler M.E."/>
        </authorList>
    </citation>
    <scope>NUCLEOTIDE SEQUENCE</scope>
</reference>
<dbReference type="InterPro" id="IPR029069">
    <property type="entry name" value="HotDog_dom_sf"/>
</dbReference>
<sequence length="142" mass="15827">MQKDLCMKDIRIGSKAEIKWTVKTKDIASFAKLSGDNNPLHMNKSFAIKKGFKDRVAHGLLLASKLSSLIGTKLPGKNCLLIEEKLAFPNPVYPNEKILIKAKVDNINRILNVLTLKIKGEKKEKNETISVLRGTVICKLLS</sequence>
<dbReference type="GO" id="GO:0019171">
    <property type="term" value="F:(3R)-hydroxyacyl-[acyl-carrier-protein] dehydratase activity"/>
    <property type="evidence" value="ECO:0007669"/>
    <property type="project" value="TreeGrafter"/>
</dbReference>
<dbReference type="EMBL" id="UINC01106393">
    <property type="protein sequence ID" value="SVC71026.1"/>
    <property type="molecule type" value="Genomic_DNA"/>
</dbReference>
<dbReference type="PANTHER" id="PTHR43437">
    <property type="entry name" value="HYDROXYACYL-THIOESTER DEHYDRATASE TYPE 2, MITOCHONDRIAL-RELATED"/>
    <property type="match status" value="1"/>
</dbReference>
<dbReference type="InterPro" id="IPR050965">
    <property type="entry name" value="UPF0336/Enoyl-CoA_hydratase"/>
</dbReference>
<proteinExistence type="predicted"/>
<evidence type="ECO:0000259" key="1">
    <source>
        <dbReference type="Pfam" id="PF01575"/>
    </source>
</evidence>
<gene>
    <name evidence="2" type="ORF">METZ01_LOCUS323880</name>
</gene>